<dbReference type="SUPFAM" id="SSF52096">
    <property type="entry name" value="ClpP/crotonase"/>
    <property type="match status" value="2"/>
</dbReference>
<comment type="caution">
    <text evidence="4">The sequence shown here is derived from an EMBL/GenBank/DDBJ whole genome shotgun (WGS) entry which is preliminary data.</text>
</comment>
<feature type="domain" description="CoA carboxyltransferase C-terminal" evidence="3">
    <location>
        <begin position="260"/>
        <end position="506"/>
    </location>
</feature>
<dbReference type="PANTHER" id="PTHR43842">
    <property type="entry name" value="PROPIONYL-COA CARBOXYLASE BETA CHAIN"/>
    <property type="match status" value="1"/>
</dbReference>
<protein>
    <recommendedName>
        <fullName evidence="5">CoA carboxyltransferase N-terminal domain-containing protein</fullName>
    </recommendedName>
</protein>
<dbReference type="InterPro" id="IPR011763">
    <property type="entry name" value="COA_CT_C"/>
</dbReference>
<gene>
    <name evidence="4" type="ORF">LCGC14_0710930</name>
</gene>
<evidence type="ECO:0000259" key="3">
    <source>
        <dbReference type="PROSITE" id="PS50989"/>
    </source>
</evidence>
<evidence type="ECO:0000256" key="1">
    <source>
        <dbReference type="ARBA" id="ARBA00006102"/>
    </source>
</evidence>
<dbReference type="Pfam" id="PF01039">
    <property type="entry name" value="Carboxyl_trans"/>
    <property type="match status" value="1"/>
</dbReference>
<organism evidence="4">
    <name type="scientific">marine sediment metagenome</name>
    <dbReference type="NCBI Taxonomy" id="412755"/>
    <lineage>
        <taxon>unclassified sequences</taxon>
        <taxon>metagenomes</taxon>
        <taxon>ecological metagenomes</taxon>
    </lineage>
</organism>
<dbReference type="EMBL" id="LAZR01001565">
    <property type="protein sequence ID" value="KKN42670.1"/>
    <property type="molecule type" value="Genomic_DNA"/>
</dbReference>
<evidence type="ECO:0000259" key="2">
    <source>
        <dbReference type="PROSITE" id="PS50980"/>
    </source>
</evidence>
<proteinExistence type="inferred from homology"/>
<evidence type="ECO:0008006" key="5">
    <source>
        <dbReference type="Google" id="ProtNLM"/>
    </source>
</evidence>
<dbReference type="InterPro" id="IPR034733">
    <property type="entry name" value="AcCoA_carboxyl_beta"/>
</dbReference>
<dbReference type="GO" id="GO:0004658">
    <property type="term" value="F:propionyl-CoA carboxylase activity"/>
    <property type="evidence" value="ECO:0007669"/>
    <property type="project" value="TreeGrafter"/>
</dbReference>
<dbReference type="GO" id="GO:0009317">
    <property type="term" value="C:acetyl-CoA carboxylase complex"/>
    <property type="evidence" value="ECO:0007669"/>
    <property type="project" value="TreeGrafter"/>
</dbReference>
<dbReference type="AlphaFoldDB" id="A0A0F9QF03"/>
<dbReference type="PROSITE" id="PS50989">
    <property type="entry name" value="COA_CT_CTER"/>
    <property type="match status" value="1"/>
</dbReference>
<dbReference type="FunFam" id="3.90.226.10:FF:000017">
    <property type="entry name" value="Propionyl-CoA carboxylase subunit beta 5"/>
    <property type="match status" value="1"/>
</dbReference>
<evidence type="ECO:0000313" key="4">
    <source>
        <dbReference type="EMBL" id="KKN42670.1"/>
    </source>
</evidence>
<name>A0A0F9QF03_9ZZZZ</name>
<dbReference type="InterPro" id="IPR011762">
    <property type="entry name" value="COA_CT_N"/>
</dbReference>
<comment type="similarity">
    <text evidence="1">Belongs to the AccD/PCCB family.</text>
</comment>
<dbReference type="InterPro" id="IPR029045">
    <property type="entry name" value="ClpP/crotonase-like_dom_sf"/>
</dbReference>
<accession>A0A0F9QF03</accession>
<feature type="domain" description="CoA carboxyltransferase N-terminal" evidence="2">
    <location>
        <begin position="12"/>
        <end position="268"/>
    </location>
</feature>
<dbReference type="FunFam" id="3.90.226.10:FF:000016">
    <property type="entry name" value="Propionyl-CoA carboxylase, beta subunit"/>
    <property type="match status" value="1"/>
</dbReference>
<dbReference type="PROSITE" id="PS50980">
    <property type="entry name" value="COA_CT_NTER"/>
    <property type="match status" value="1"/>
</dbReference>
<reference evidence="4" key="1">
    <citation type="journal article" date="2015" name="Nature">
        <title>Complex archaea that bridge the gap between prokaryotes and eukaryotes.</title>
        <authorList>
            <person name="Spang A."/>
            <person name="Saw J.H."/>
            <person name="Jorgensen S.L."/>
            <person name="Zaremba-Niedzwiedzka K."/>
            <person name="Martijn J."/>
            <person name="Lind A.E."/>
            <person name="van Eijk R."/>
            <person name="Schleper C."/>
            <person name="Guy L."/>
            <person name="Ettema T.J."/>
        </authorList>
    </citation>
    <scope>NUCLEOTIDE SEQUENCE</scope>
</reference>
<dbReference type="Gene3D" id="3.90.226.10">
    <property type="entry name" value="2-enoyl-CoA Hydratase, Chain A, domain 1"/>
    <property type="match status" value="2"/>
</dbReference>
<sequence length="524" mass="57552">MILKDNESDDNSSNVADKLHELRNISKLGGGRNRIEVQHNKGKLTARERIELLVDPSSFVEIGSFVKHHSTKFGLENKRFLGDGVITGYGTINGRKVFIYSQDFTVLGGTIGKAHAQKICKIMDLALKMGCPVIGLIDSGGARIQEGVDALDGLGDIFYRNVQASGVIPQISVVLGTSAGGAAYSPALTDFLIMGGKNAFMFITGPQVVKSVTGENVSFSGLGGPEIHSTISGVCHRVADTEEGALEIVKKLLTYLPSNNLDDPPHPLEKFSVMDPNLLNNIVPENENEPYDMETLVSLIVDQDSFFEIFPDWAKNIIIGFGRIENQTVGIIASQPLYLSGAIDYNASDKAARFIRFCDSFNIPLITLVDVPGFIPGIKQENSGIIRHGAKLIYAYSEATVVKITVIIRKAYGGAYIVMNSKQLGADINISWNSAQIAVMGAEGACQILFRNHLKETEDPDKMLKEFTEEYKKEFSNPYQAAERGQIDKVIFPHETRLEIIKSLRFFDTKRVQNPKRKHGISPV</sequence>
<dbReference type="InterPro" id="IPR051047">
    <property type="entry name" value="AccD/PCCB"/>
</dbReference>
<dbReference type="PANTHER" id="PTHR43842:SF2">
    <property type="entry name" value="PROPIONYL-COA CARBOXYLASE BETA CHAIN, MITOCHONDRIAL"/>
    <property type="match status" value="1"/>
</dbReference>